<name>V6TCK8_GIAIN</name>
<proteinExistence type="predicted"/>
<reference evidence="3" key="1">
    <citation type="submission" date="2012-02" db="EMBL/GenBank/DDBJ databases">
        <title>Genome sequencing of Giardia lamblia Genotypes A2 and B isolates (DH and GS) and comparative analysis with the genomes of Genotypes A1 and E (WB and Pig).</title>
        <authorList>
            <person name="Adam R."/>
            <person name="Dahlstrom E."/>
            <person name="Martens C."/>
            <person name="Bruno D."/>
            <person name="Barbian K."/>
            <person name="Porcella S.F."/>
            <person name="Nash T."/>
        </authorList>
    </citation>
    <scope>NUCLEOTIDE SEQUENCE</scope>
    <source>
        <strain evidence="3">DH</strain>
    </source>
</reference>
<dbReference type="Proteomes" id="UP000018320">
    <property type="component" value="Unassembled WGS sequence"/>
</dbReference>
<dbReference type="VEuPathDB" id="GiardiaDB:QR46_1997"/>
<evidence type="ECO:0000313" key="2">
    <source>
        <dbReference type="EMBL" id="ESU36601.1"/>
    </source>
</evidence>
<dbReference type="VEuPathDB" id="GiardiaDB:DHA2_153396"/>
<evidence type="ECO:0000313" key="3">
    <source>
        <dbReference type="Proteomes" id="UP000018320"/>
    </source>
</evidence>
<protein>
    <submittedName>
        <fullName evidence="2">Uncharacterized protein</fullName>
    </submittedName>
</protein>
<dbReference type="VEuPathDB" id="GiardiaDB:GL50803_0013948"/>
<accession>V6TCK8</accession>
<sequence>MKKMLVPDDYNDVHRAVLRALAVQVIATLDPQHSMEQLIKNPVTLHSYVSKMRVNWPSIAKDLGMTRASVYHWYNETHLRRISGIKMSAEDKKIIKDAIIQGIETQTILEDGFQLTIRNLFESKYPRQEIMMTYNNMLRSRDIQRILSRKKITLPTKRHAVSIVSKTRQHPADQKPTLAALATDGTANSADQPATNSFTQQPPFSSSQMVSQPVFPVGLSAFSPPTTAATATAAAASTSPAPSQGPVVPTAWQQLSLQTPVAGPGFLNHPSVPYQWLMYWLPAAGSGQPVMGVPPGAGFGQPYQAVMFPQMDQDASSVYKN</sequence>
<evidence type="ECO:0000256" key="1">
    <source>
        <dbReference type="SAM" id="MobiDB-lite"/>
    </source>
</evidence>
<organism evidence="2 3">
    <name type="scientific">Giardia intestinalis</name>
    <name type="common">Giardia lamblia</name>
    <dbReference type="NCBI Taxonomy" id="5741"/>
    <lineage>
        <taxon>Eukaryota</taxon>
        <taxon>Metamonada</taxon>
        <taxon>Diplomonadida</taxon>
        <taxon>Hexamitidae</taxon>
        <taxon>Giardiinae</taxon>
        <taxon>Giardia</taxon>
    </lineage>
</organism>
<comment type="caution">
    <text evidence="2">The sequence shown here is derived from an EMBL/GenBank/DDBJ whole genome shotgun (WGS) entry which is preliminary data.</text>
</comment>
<feature type="compositionally biased region" description="Polar residues" evidence="1">
    <location>
        <begin position="186"/>
        <end position="196"/>
    </location>
</feature>
<feature type="compositionally biased region" description="Low complexity" evidence="1">
    <location>
        <begin position="197"/>
        <end position="208"/>
    </location>
</feature>
<dbReference type="EMBL" id="AHGT01000043">
    <property type="protein sequence ID" value="ESU36601.1"/>
    <property type="molecule type" value="Genomic_DNA"/>
</dbReference>
<dbReference type="VEuPathDB" id="GiardiaDB:GL50581_564"/>
<gene>
    <name evidence="2" type="ORF">DHA2_153396</name>
</gene>
<reference evidence="2 3" key="2">
    <citation type="journal article" date="2013" name="Genome Biol. Evol.">
        <title>Genome sequencing of Giardia lamblia genotypes A2 and B isolates (DH and GS) and comparative analysis with the genomes of genotypes A1 and E (WB and Pig).</title>
        <authorList>
            <person name="Adam R.D."/>
            <person name="Dahlstrom E.W."/>
            <person name="Martens C.A."/>
            <person name="Bruno D.P."/>
            <person name="Barbian K.D."/>
            <person name="Ricklefs S.M."/>
            <person name="Hernandez M.M."/>
            <person name="Narla N.P."/>
            <person name="Patel R.B."/>
            <person name="Porcella S.F."/>
            <person name="Nash T.E."/>
        </authorList>
    </citation>
    <scope>NUCLEOTIDE SEQUENCE [LARGE SCALE GENOMIC DNA]</scope>
    <source>
        <strain evidence="2 3">DH</strain>
    </source>
</reference>
<dbReference type="AlphaFoldDB" id="V6TCK8"/>
<feature type="region of interest" description="Disordered" evidence="1">
    <location>
        <begin position="186"/>
        <end position="210"/>
    </location>
</feature>